<dbReference type="PANTHER" id="PTHR48111">
    <property type="entry name" value="REGULATOR OF RPOS"/>
    <property type="match status" value="1"/>
</dbReference>
<dbReference type="FunFam" id="3.40.50.2300:FF:000001">
    <property type="entry name" value="DNA-binding response regulator PhoB"/>
    <property type="match status" value="1"/>
</dbReference>
<dbReference type="GO" id="GO:0000156">
    <property type="term" value="F:phosphorelay response regulator activity"/>
    <property type="evidence" value="ECO:0007669"/>
    <property type="project" value="TreeGrafter"/>
</dbReference>
<evidence type="ECO:0000256" key="1">
    <source>
        <dbReference type="ARBA" id="ARBA00018672"/>
    </source>
</evidence>
<dbReference type="InterPro" id="IPR011006">
    <property type="entry name" value="CheY-like_superfamily"/>
</dbReference>
<evidence type="ECO:0000256" key="9">
    <source>
        <dbReference type="PROSITE-ProRule" id="PRU01091"/>
    </source>
</evidence>
<evidence type="ECO:0000259" key="11">
    <source>
        <dbReference type="PROSITE" id="PS51755"/>
    </source>
</evidence>
<comment type="function">
    <text evidence="7">May play the central regulatory role in sporulation. It may be an element of the effector pathway responsible for the activation of sporulation genes in response to nutritional stress. Spo0A may act in concert with spo0H (a sigma factor) to control the expression of some genes that are critical to the sporulation process.</text>
</comment>
<dbReference type="Proteomes" id="UP000198636">
    <property type="component" value="Unassembled WGS sequence"/>
</dbReference>
<dbReference type="Gene3D" id="1.10.10.10">
    <property type="entry name" value="Winged helix-like DNA-binding domain superfamily/Winged helix DNA-binding domain"/>
    <property type="match status" value="1"/>
</dbReference>
<evidence type="ECO:0000256" key="7">
    <source>
        <dbReference type="ARBA" id="ARBA00024867"/>
    </source>
</evidence>
<dbReference type="STRING" id="1120976.SAMN03080606_03629"/>
<dbReference type="InterPro" id="IPR001789">
    <property type="entry name" value="Sig_transdc_resp-reg_receiver"/>
</dbReference>
<dbReference type="PROSITE" id="PS51755">
    <property type="entry name" value="OMPR_PHOB"/>
    <property type="match status" value="1"/>
</dbReference>
<feature type="domain" description="OmpR/PhoB-type" evidence="11">
    <location>
        <begin position="132"/>
        <end position="231"/>
    </location>
</feature>
<dbReference type="Pfam" id="PF00486">
    <property type="entry name" value="Trans_reg_C"/>
    <property type="match status" value="1"/>
</dbReference>
<evidence type="ECO:0000256" key="3">
    <source>
        <dbReference type="ARBA" id="ARBA00023012"/>
    </source>
</evidence>
<accession>A0A1G5KPL8</accession>
<dbReference type="Pfam" id="PF00072">
    <property type="entry name" value="Response_reg"/>
    <property type="match status" value="1"/>
</dbReference>
<dbReference type="PANTHER" id="PTHR48111:SF54">
    <property type="entry name" value="STAGE 0 SPORULATION PROTEIN A HOMOLOG"/>
    <property type="match status" value="1"/>
</dbReference>
<name>A0A1G5KPL8_9FIRM</name>
<feature type="domain" description="Response regulatory" evidence="10">
    <location>
        <begin position="7"/>
        <end position="121"/>
    </location>
</feature>
<dbReference type="SMART" id="SM00448">
    <property type="entry name" value="REC"/>
    <property type="match status" value="1"/>
</dbReference>
<evidence type="ECO:0000259" key="10">
    <source>
        <dbReference type="PROSITE" id="PS50110"/>
    </source>
</evidence>
<evidence type="ECO:0000313" key="12">
    <source>
        <dbReference type="EMBL" id="SCZ02060.1"/>
    </source>
</evidence>
<evidence type="ECO:0000256" key="6">
    <source>
        <dbReference type="ARBA" id="ARBA00023163"/>
    </source>
</evidence>
<dbReference type="GO" id="GO:0032993">
    <property type="term" value="C:protein-DNA complex"/>
    <property type="evidence" value="ECO:0007669"/>
    <property type="project" value="TreeGrafter"/>
</dbReference>
<keyword evidence="5 9" id="KW-0238">DNA-binding</keyword>
<dbReference type="CDD" id="cd17574">
    <property type="entry name" value="REC_OmpR"/>
    <property type="match status" value="1"/>
</dbReference>
<dbReference type="OrthoDB" id="9790442at2"/>
<dbReference type="Gene3D" id="3.40.50.2300">
    <property type="match status" value="1"/>
</dbReference>
<dbReference type="InterPro" id="IPR036388">
    <property type="entry name" value="WH-like_DNA-bd_sf"/>
</dbReference>
<dbReference type="GO" id="GO:0005829">
    <property type="term" value="C:cytosol"/>
    <property type="evidence" value="ECO:0007669"/>
    <property type="project" value="TreeGrafter"/>
</dbReference>
<dbReference type="PROSITE" id="PS50110">
    <property type="entry name" value="RESPONSE_REGULATORY"/>
    <property type="match status" value="1"/>
</dbReference>
<dbReference type="AlphaFoldDB" id="A0A1G5KPL8"/>
<evidence type="ECO:0000256" key="5">
    <source>
        <dbReference type="ARBA" id="ARBA00023125"/>
    </source>
</evidence>
<keyword evidence="6" id="KW-0804">Transcription</keyword>
<feature type="DNA-binding region" description="OmpR/PhoB-type" evidence="9">
    <location>
        <begin position="132"/>
        <end position="231"/>
    </location>
</feature>
<evidence type="ECO:0000256" key="8">
    <source>
        <dbReference type="PROSITE-ProRule" id="PRU00169"/>
    </source>
</evidence>
<gene>
    <name evidence="12" type="ORF">SAMN03080606_03629</name>
</gene>
<evidence type="ECO:0000313" key="13">
    <source>
        <dbReference type="Proteomes" id="UP000198636"/>
    </source>
</evidence>
<keyword evidence="3" id="KW-0902">Two-component regulatory system</keyword>
<evidence type="ECO:0000256" key="2">
    <source>
        <dbReference type="ARBA" id="ARBA00022553"/>
    </source>
</evidence>
<keyword evidence="13" id="KW-1185">Reference proteome</keyword>
<dbReference type="GO" id="GO:0006355">
    <property type="term" value="P:regulation of DNA-templated transcription"/>
    <property type="evidence" value="ECO:0007669"/>
    <property type="project" value="InterPro"/>
</dbReference>
<proteinExistence type="predicted"/>
<dbReference type="SMART" id="SM00862">
    <property type="entry name" value="Trans_reg_C"/>
    <property type="match status" value="1"/>
</dbReference>
<dbReference type="FunFam" id="1.10.10.10:FF:000018">
    <property type="entry name" value="DNA-binding response regulator ResD"/>
    <property type="match status" value="1"/>
</dbReference>
<dbReference type="GO" id="GO:0000976">
    <property type="term" value="F:transcription cis-regulatory region binding"/>
    <property type="evidence" value="ECO:0007669"/>
    <property type="project" value="TreeGrafter"/>
</dbReference>
<protein>
    <recommendedName>
        <fullName evidence="1">Stage 0 sporulation protein A homolog</fullName>
    </recommendedName>
</protein>
<dbReference type="InterPro" id="IPR039420">
    <property type="entry name" value="WalR-like"/>
</dbReference>
<dbReference type="Gene3D" id="6.10.250.690">
    <property type="match status" value="1"/>
</dbReference>
<dbReference type="EMBL" id="FMUS01000029">
    <property type="protein sequence ID" value="SCZ02060.1"/>
    <property type="molecule type" value="Genomic_DNA"/>
</dbReference>
<sequence>MGEDKKKVLVVEDEASIRKFLSINLNRSGFEVLESECGEEALQMIEKYYPSVAILDVMLPGIDGFEVCQKIRKLMPEAVIIMLTAKGQDMDKIMGLELGADDYMVKPFNPLELIARIHANLRKVGKSRENNHNIYKYKELKLDLKGQRFYKGRIEIELTPTEFAIMKVLMGNPEKAFSRDEILNLVWGEKYFGDMKTVDVHVRRIREKIERNPSIPQWIETVWGYGYRLRGAEKNGEY</sequence>
<dbReference type="SUPFAM" id="SSF52172">
    <property type="entry name" value="CheY-like"/>
    <property type="match status" value="1"/>
</dbReference>
<dbReference type="RefSeq" id="WP_091546403.1">
    <property type="nucleotide sequence ID" value="NZ_FMUS01000029.1"/>
</dbReference>
<dbReference type="InterPro" id="IPR001867">
    <property type="entry name" value="OmpR/PhoB-type_DNA-bd"/>
</dbReference>
<organism evidence="12 13">
    <name type="scientific">Alkaliphilus peptidifermentans DSM 18978</name>
    <dbReference type="NCBI Taxonomy" id="1120976"/>
    <lineage>
        <taxon>Bacteria</taxon>
        <taxon>Bacillati</taxon>
        <taxon>Bacillota</taxon>
        <taxon>Clostridia</taxon>
        <taxon>Peptostreptococcales</taxon>
        <taxon>Natronincolaceae</taxon>
        <taxon>Alkaliphilus</taxon>
    </lineage>
</organism>
<keyword evidence="2 8" id="KW-0597">Phosphoprotein</keyword>
<keyword evidence="4" id="KW-0805">Transcription regulation</keyword>
<evidence type="ECO:0000256" key="4">
    <source>
        <dbReference type="ARBA" id="ARBA00023015"/>
    </source>
</evidence>
<dbReference type="CDD" id="cd00383">
    <property type="entry name" value="trans_reg_C"/>
    <property type="match status" value="1"/>
</dbReference>
<reference evidence="12 13" key="1">
    <citation type="submission" date="2016-10" db="EMBL/GenBank/DDBJ databases">
        <authorList>
            <person name="de Groot N.N."/>
        </authorList>
    </citation>
    <scope>NUCLEOTIDE SEQUENCE [LARGE SCALE GENOMIC DNA]</scope>
    <source>
        <strain evidence="12 13">DSM 18978</strain>
    </source>
</reference>
<feature type="modified residue" description="4-aspartylphosphate" evidence="8">
    <location>
        <position position="56"/>
    </location>
</feature>